<dbReference type="SUPFAM" id="SSF46785">
    <property type="entry name" value="Winged helix' DNA-binding domain"/>
    <property type="match status" value="1"/>
</dbReference>
<dbReference type="Proteomes" id="UP001501752">
    <property type="component" value="Unassembled WGS sequence"/>
</dbReference>
<keyword evidence="2" id="KW-1185">Reference proteome</keyword>
<proteinExistence type="predicted"/>
<name>A0ABP9D9B5_9ACTN</name>
<dbReference type="EMBL" id="BAABIS010000001">
    <property type="protein sequence ID" value="GAA4835743.1"/>
    <property type="molecule type" value="Genomic_DNA"/>
</dbReference>
<sequence>MKASLESCFPSPAYGGFIAVVDNLELMRTSQSVRDLLELMRDTVFSQKGIRWILCGGPGVFRTAAATPRLADHLADPIQVDPIPDELMPEVVSRRIEHYRIKNRPAPVIPVGAGGFWYLYDLVNRNLRTALSLADDFSEWLHWQFGADSSKSEDLELLEVWLAETADKCHAAAQEWIDAREWIIFDTLAVHGGICRPSSDYDDFGFHSPDAMRSSIRMLKDANLVTHEKDEMNKRRKIVAMTPSGWLVAYARTGYSLPGEYASLK</sequence>
<evidence type="ECO:0000313" key="2">
    <source>
        <dbReference type="Proteomes" id="UP001501752"/>
    </source>
</evidence>
<organism evidence="1 2">
    <name type="scientific">Kitasatospora terrestris</name>
    <dbReference type="NCBI Taxonomy" id="258051"/>
    <lineage>
        <taxon>Bacteria</taxon>
        <taxon>Bacillati</taxon>
        <taxon>Actinomycetota</taxon>
        <taxon>Actinomycetes</taxon>
        <taxon>Kitasatosporales</taxon>
        <taxon>Streptomycetaceae</taxon>
        <taxon>Kitasatospora</taxon>
    </lineage>
</organism>
<reference evidence="2" key="1">
    <citation type="journal article" date="2019" name="Int. J. Syst. Evol. Microbiol.">
        <title>The Global Catalogue of Microorganisms (GCM) 10K type strain sequencing project: providing services to taxonomists for standard genome sequencing and annotation.</title>
        <authorList>
            <consortium name="The Broad Institute Genomics Platform"/>
            <consortium name="The Broad Institute Genome Sequencing Center for Infectious Disease"/>
            <person name="Wu L."/>
            <person name="Ma J."/>
        </authorList>
    </citation>
    <scope>NUCLEOTIDE SEQUENCE [LARGE SCALE GENOMIC DNA]</scope>
    <source>
        <strain evidence="2">JCM 13006</strain>
    </source>
</reference>
<dbReference type="InterPro" id="IPR036390">
    <property type="entry name" value="WH_DNA-bd_sf"/>
</dbReference>
<gene>
    <name evidence="1" type="ORF">GCM10023235_08150</name>
</gene>
<evidence type="ECO:0000313" key="1">
    <source>
        <dbReference type="EMBL" id="GAA4835743.1"/>
    </source>
</evidence>
<comment type="caution">
    <text evidence="1">The sequence shown here is derived from an EMBL/GenBank/DDBJ whole genome shotgun (WGS) entry which is preliminary data.</text>
</comment>
<protein>
    <submittedName>
        <fullName evidence="1">Uncharacterized protein</fullName>
    </submittedName>
</protein>
<accession>A0ABP9D9B5</accession>